<evidence type="ECO:0008006" key="3">
    <source>
        <dbReference type="Google" id="ProtNLM"/>
    </source>
</evidence>
<dbReference type="AlphaFoldDB" id="A0A1I2CVT3"/>
<organism evidence="1 2">
    <name type="scientific">Succiniclasticum ruminis DSM 9236</name>
    <dbReference type="NCBI Taxonomy" id="1123323"/>
    <lineage>
        <taxon>Bacteria</taxon>
        <taxon>Bacillati</taxon>
        <taxon>Bacillota</taxon>
        <taxon>Negativicutes</taxon>
        <taxon>Acidaminococcales</taxon>
        <taxon>Acidaminococcaceae</taxon>
        <taxon>Succiniclasticum</taxon>
    </lineage>
</organism>
<proteinExistence type="predicted"/>
<dbReference type="InterPro" id="IPR007922">
    <property type="entry name" value="DciA-like"/>
</dbReference>
<gene>
    <name evidence="1" type="ORF">SAMN05216245_11511</name>
</gene>
<evidence type="ECO:0000313" key="2">
    <source>
        <dbReference type="Proteomes" id="UP000198896"/>
    </source>
</evidence>
<dbReference type="RefSeq" id="WP_093913979.1">
    <property type="nucleotide sequence ID" value="NZ_FONL01000015.1"/>
</dbReference>
<dbReference type="STRING" id="1123323.SAMN05216245_11511"/>
<dbReference type="Pfam" id="PF05258">
    <property type="entry name" value="DciA"/>
    <property type="match status" value="1"/>
</dbReference>
<protein>
    <recommendedName>
        <fullName evidence="3">DUF721 domain-containing protein</fullName>
    </recommendedName>
</protein>
<dbReference type="Proteomes" id="UP000198896">
    <property type="component" value="Unassembled WGS sequence"/>
</dbReference>
<accession>A0A1I2CVT3</accession>
<dbReference type="OrthoDB" id="46633at2"/>
<evidence type="ECO:0000313" key="1">
    <source>
        <dbReference type="EMBL" id="SFE72394.1"/>
    </source>
</evidence>
<dbReference type="EMBL" id="FONL01000015">
    <property type="protein sequence ID" value="SFE72394.1"/>
    <property type="molecule type" value="Genomic_DNA"/>
</dbReference>
<keyword evidence="2" id="KW-1185">Reference proteome</keyword>
<name>A0A1I2CVT3_9FIRM</name>
<dbReference type="PANTHER" id="PTHR36456">
    <property type="entry name" value="UPF0232 PROTEIN SCO3875"/>
    <property type="match status" value="1"/>
</dbReference>
<sequence length="277" mass="32605">MEDVEKIVLKMVGSRTNQNQYNLFKMKACWADIIGNNNAKHCSPVKLERRILTLEVDSSVWSNQFVYYKSQFIRQINVFMGTGYVKDIRFVLGKSFKKRDRNPQNSKISLIEDKLLIPPVTAAEKKGLQQKYSHISNEKVKNAIISVEEKRLGLEKLASEGKIKKCPVCGEYLKNNEDICYICERKRIRELEHKLWSHIHREPWIKWYDLNKVVRCSEEEFKIIKSDIQMYYFEKIRLNTANEQEEKLGVQLKAGKPLALIKEKEYVNILKFLKKGK</sequence>
<dbReference type="PANTHER" id="PTHR36456:SF1">
    <property type="entry name" value="UPF0232 PROTEIN SCO3875"/>
    <property type="match status" value="1"/>
</dbReference>
<reference evidence="1 2" key="1">
    <citation type="submission" date="2016-10" db="EMBL/GenBank/DDBJ databases">
        <authorList>
            <person name="de Groot N.N."/>
        </authorList>
    </citation>
    <scope>NUCLEOTIDE SEQUENCE [LARGE SCALE GENOMIC DNA]</scope>
    <source>
        <strain evidence="1 2">DSM 9236</strain>
    </source>
</reference>